<keyword evidence="1" id="KW-1133">Transmembrane helix</keyword>
<sequence>MLTEILVVMANAEDSPEWYETWAGILAIPTAILTLVGAPILIRKANLEARKTKLEIQEKELALSTAASQAEADRAANPQQQQLVDLVATPLFESRRVQEIILRFIILFLALQAWNFAERLLDVLSSGFALIAGGAGESLALYLVFIALQQLPSVGYYLIVLGLGGPLLMDILDHFGITPTRLNFLRQPQWWLYLIVALVVVLVGVSSRFGNV</sequence>
<evidence type="ECO:0000256" key="1">
    <source>
        <dbReference type="SAM" id="Phobius"/>
    </source>
</evidence>
<evidence type="ECO:0000313" key="3">
    <source>
        <dbReference type="Proteomes" id="UP000325243"/>
    </source>
</evidence>
<dbReference type="Proteomes" id="UP000325243">
    <property type="component" value="Unassembled WGS sequence"/>
</dbReference>
<proteinExistence type="predicted"/>
<keyword evidence="1" id="KW-0812">Transmembrane</keyword>
<accession>A0A5S4UX83</accession>
<feature type="transmembrane region" description="Helical" evidence="1">
    <location>
        <begin position="190"/>
        <end position="210"/>
    </location>
</feature>
<dbReference type="AlphaFoldDB" id="A0A5S4UX83"/>
<feature type="transmembrane region" description="Helical" evidence="1">
    <location>
        <begin position="123"/>
        <end position="148"/>
    </location>
</feature>
<organism evidence="2 3">
    <name type="scientific">Agromyces mariniharenae</name>
    <dbReference type="NCBI Taxonomy" id="2604423"/>
    <lineage>
        <taxon>Bacteria</taxon>
        <taxon>Bacillati</taxon>
        <taxon>Actinomycetota</taxon>
        <taxon>Actinomycetes</taxon>
        <taxon>Micrococcales</taxon>
        <taxon>Microbacteriaceae</taxon>
        <taxon>Agromyces</taxon>
    </lineage>
</organism>
<feature type="transmembrane region" description="Helical" evidence="1">
    <location>
        <begin position="100"/>
        <end position="117"/>
    </location>
</feature>
<keyword evidence="1" id="KW-0472">Membrane</keyword>
<name>A0A5S4UX83_9MICO</name>
<evidence type="ECO:0000313" key="2">
    <source>
        <dbReference type="EMBL" id="TYL51182.1"/>
    </source>
</evidence>
<gene>
    <name evidence="2" type="ORF">FYC51_18875</name>
</gene>
<keyword evidence="3" id="KW-1185">Reference proteome</keyword>
<feature type="transmembrane region" description="Helical" evidence="1">
    <location>
        <begin position="155"/>
        <end position="178"/>
    </location>
</feature>
<comment type="caution">
    <text evidence="2">The sequence shown here is derived from an EMBL/GenBank/DDBJ whole genome shotgun (WGS) entry which is preliminary data.</text>
</comment>
<dbReference type="EMBL" id="VSSB01000002">
    <property type="protein sequence ID" value="TYL51182.1"/>
    <property type="molecule type" value="Genomic_DNA"/>
</dbReference>
<reference evidence="2 3" key="1">
    <citation type="submission" date="2019-08" db="EMBL/GenBank/DDBJ databases">
        <authorList>
            <person name="Hu J."/>
        </authorList>
    </citation>
    <scope>NUCLEOTIDE SEQUENCE [LARGE SCALE GENOMIC DNA]</scope>
    <source>
        <strain evidence="2 3">NEAU-184</strain>
    </source>
</reference>
<protein>
    <submittedName>
        <fullName evidence="2">Uncharacterized protein</fullName>
    </submittedName>
</protein>
<dbReference type="RefSeq" id="WP_148735287.1">
    <property type="nucleotide sequence ID" value="NZ_VSSB01000002.1"/>
</dbReference>
<feature type="transmembrane region" description="Helical" evidence="1">
    <location>
        <begin position="22"/>
        <end position="42"/>
    </location>
</feature>